<evidence type="ECO:0008006" key="4">
    <source>
        <dbReference type="Google" id="ProtNLM"/>
    </source>
</evidence>
<accession>A0A1Q5PHL9</accession>
<gene>
    <name evidence="2" type="ORF">A3841_11450</name>
</gene>
<evidence type="ECO:0000256" key="1">
    <source>
        <dbReference type="SAM" id="SignalP"/>
    </source>
</evidence>
<protein>
    <recommendedName>
        <fullName evidence="4">DUF922 domain-containing protein</fullName>
    </recommendedName>
</protein>
<feature type="signal peptide" evidence="1">
    <location>
        <begin position="1"/>
        <end position="25"/>
    </location>
</feature>
<dbReference type="AlphaFoldDB" id="A0A1Q5PHL9"/>
<name>A0A1Q5PHL9_9BACT</name>
<reference evidence="2 3" key="1">
    <citation type="submission" date="2016-03" db="EMBL/GenBank/DDBJ databases">
        <title>Genome sequence of Pontibacter sp. nov., of the family cytophagaceae, isolated from marine sediment of the Yellow Sea, China.</title>
        <authorList>
            <person name="Zhang G."/>
            <person name="Zhang R."/>
        </authorList>
    </citation>
    <scope>NUCLEOTIDE SEQUENCE [LARGE SCALE GENOMIC DNA]</scope>
    <source>
        <strain evidence="2 3">S10-8</strain>
    </source>
</reference>
<dbReference type="RefSeq" id="WP_073851053.1">
    <property type="nucleotide sequence ID" value="NZ_LVWA01000003.1"/>
</dbReference>
<comment type="caution">
    <text evidence="2">The sequence shown here is derived from an EMBL/GenBank/DDBJ whole genome shotgun (WGS) entry which is preliminary data.</text>
</comment>
<keyword evidence="3" id="KW-1185">Reference proteome</keyword>
<evidence type="ECO:0000313" key="3">
    <source>
        <dbReference type="Proteomes" id="UP000186551"/>
    </source>
</evidence>
<dbReference type="Pfam" id="PF06037">
    <property type="entry name" value="DUF922"/>
    <property type="match status" value="1"/>
</dbReference>
<organism evidence="2 3">
    <name type="scientific">Pontibacter flavimaris</name>
    <dbReference type="NCBI Taxonomy" id="1797110"/>
    <lineage>
        <taxon>Bacteria</taxon>
        <taxon>Pseudomonadati</taxon>
        <taxon>Bacteroidota</taxon>
        <taxon>Cytophagia</taxon>
        <taxon>Cytophagales</taxon>
        <taxon>Hymenobacteraceae</taxon>
        <taxon>Pontibacter</taxon>
    </lineage>
</organism>
<dbReference type="InterPro" id="IPR010321">
    <property type="entry name" value="DUF922"/>
</dbReference>
<dbReference type="EMBL" id="LVWA01000003">
    <property type="protein sequence ID" value="OKL41642.1"/>
    <property type="molecule type" value="Genomic_DNA"/>
</dbReference>
<dbReference type="Proteomes" id="UP000186551">
    <property type="component" value="Unassembled WGS sequence"/>
</dbReference>
<feature type="chain" id="PRO_5012524707" description="DUF922 domain-containing protein" evidence="1">
    <location>
        <begin position="26"/>
        <end position="195"/>
    </location>
</feature>
<dbReference type="STRING" id="1797110.A3841_11450"/>
<keyword evidence="1" id="KW-0732">Signal</keyword>
<proteinExistence type="predicted"/>
<dbReference type="OrthoDB" id="5431540at2"/>
<evidence type="ECO:0000313" key="2">
    <source>
        <dbReference type="EMBL" id="OKL41642.1"/>
    </source>
</evidence>
<sequence length="195" mass="22391">MFTFTLFLSFWARILLPLFSPGVSAAVPPAASIAATLPVENTKNEYVVWSADRRLNWEDFKGQPDDATPHHALTAANLAVNASCKNNQYTYTVKCVFLPHESWSKRKSSEKLLAHEQLHFDLTEVHARQLRHDLQQISCANLKTKLSLVVNDAFKRWKAEQDLFDEVSRHGLDKEEQQVWAARIETRLKKLEAYQ</sequence>